<sequence>MRDQLREAADELHISMETARGIVNRRRTRLSTWQSTCATFESALLMNAEGEEVEGDQTLPVWIATIRQRLQQSGPDLSSPDFQKELVRTIFDCRTALNLILNAFHVFGFYFLEMFVI</sequence>
<reference evidence="1 2" key="1">
    <citation type="submission" date="2018-11" db="EMBL/GenBank/DDBJ databases">
        <authorList>
            <consortium name="Pathogen Informatics"/>
        </authorList>
    </citation>
    <scope>NUCLEOTIDE SEQUENCE [LARGE SCALE GENOMIC DNA]</scope>
</reference>
<dbReference type="AlphaFoldDB" id="A0A3P7LVP9"/>
<accession>A0A3P7LVP9</accession>
<protein>
    <submittedName>
        <fullName evidence="1">Uncharacterized protein</fullName>
    </submittedName>
</protein>
<dbReference type="OrthoDB" id="6261200at2759"/>
<keyword evidence="2" id="KW-1185">Reference proteome</keyword>
<dbReference type="EMBL" id="UYRU01063244">
    <property type="protein sequence ID" value="VDN15677.1"/>
    <property type="molecule type" value="Genomic_DNA"/>
</dbReference>
<evidence type="ECO:0000313" key="2">
    <source>
        <dbReference type="Proteomes" id="UP000281553"/>
    </source>
</evidence>
<proteinExistence type="predicted"/>
<gene>
    <name evidence="1" type="ORF">DILT_LOCUS11508</name>
</gene>
<name>A0A3P7LVP9_DIBLA</name>
<organism evidence="1 2">
    <name type="scientific">Dibothriocephalus latus</name>
    <name type="common">Fish tapeworm</name>
    <name type="synonym">Diphyllobothrium latum</name>
    <dbReference type="NCBI Taxonomy" id="60516"/>
    <lineage>
        <taxon>Eukaryota</taxon>
        <taxon>Metazoa</taxon>
        <taxon>Spiralia</taxon>
        <taxon>Lophotrochozoa</taxon>
        <taxon>Platyhelminthes</taxon>
        <taxon>Cestoda</taxon>
        <taxon>Eucestoda</taxon>
        <taxon>Diphyllobothriidea</taxon>
        <taxon>Diphyllobothriidae</taxon>
        <taxon>Dibothriocephalus</taxon>
    </lineage>
</organism>
<evidence type="ECO:0000313" key="1">
    <source>
        <dbReference type="EMBL" id="VDN15677.1"/>
    </source>
</evidence>
<dbReference type="Proteomes" id="UP000281553">
    <property type="component" value="Unassembled WGS sequence"/>
</dbReference>